<name>A0AAW9LU70_KLEAE</name>
<evidence type="ECO:0000313" key="1">
    <source>
        <dbReference type="EMBL" id="MEA8801264.1"/>
    </source>
</evidence>
<organism evidence="1 2">
    <name type="scientific">Klebsiella aerogenes</name>
    <name type="common">Enterobacter aerogenes</name>
    <dbReference type="NCBI Taxonomy" id="548"/>
    <lineage>
        <taxon>Bacteria</taxon>
        <taxon>Pseudomonadati</taxon>
        <taxon>Pseudomonadota</taxon>
        <taxon>Gammaproteobacteria</taxon>
        <taxon>Enterobacterales</taxon>
        <taxon>Enterobacteriaceae</taxon>
        <taxon>Klebsiella/Raoultella group</taxon>
        <taxon>Klebsiella</taxon>
    </lineage>
</organism>
<protein>
    <submittedName>
        <fullName evidence="1">Uncharacterized protein</fullName>
    </submittedName>
</protein>
<dbReference type="AlphaFoldDB" id="A0AAW9LU70"/>
<reference evidence="1" key="1">
    <citation type="journal article" date="2023" name="J. Hosp. Infect.">
        <title>Cross-contamination of carbapenem-resistant Gram-negative bacteria between patients and hospital environment in the first year of a newly built surgical ward.</title>
        <authorList>
            <person name="Boutin S."/>
            <person name="Scherrer M."/>
            <person name="Spath I."/>
            <person name="Kocer K."/>
            <person name="Heeg K."/>
            <person name="Nurjadi D."/>
        </authorList>
    </citation>
    <scope>NUCLEOTIDE SEQUENCE</scope>
    <source>
        <strain evidence="1">KE10384</strain>
    </source>
</reference>
<accession>A0AAW9LU70</accession>
<proteinExistence type="predicted"/>
<dbReference type="RefSeq" id="WP_264673898.1">
    <property type="nucleotide sequence ID" value="NZ_JARELW010000007.1"/>
</dbReference>
<evidence type="ECO:0000313" key="2">
    <source>
        <dbReference type="Proteomes" id="UP001303386"/>
    </source>
</evidence>
<gene>
    <name evidence="1" type="ORF">PZT46_18630</name>
</gene>
<dbReference type="Proteomes" id="UP001303386">
    <property type="component" value="Unassembled WGS sequence"/>
</dbReference>
<sequence>MGLKLMSAIDEPESFSTLFIFAVITFRPEHDSTQPCRDSKGG</sequence>
<dbReference type="EMBL" id="JARELW010000007">
    <property type="protein sequence ID" value="MEA8801264.1"/>
    <property type="molecule type" value="Genomic_DNA"/>
</dbReference>
<comment type="caution">
    <text evidence="1">The sequence shown here is derived from an EMBL/GenBank/DDBJ whole genome shotgun (WGS) entry which is preliminary data.</text>
</comment>